<dbReference type="RefSeq" id="WP_252664749.1">
    <property type="nucleotide sequence ID" value="NZ_CP098611.1"/>
</dbReference>
<evidence type="ECO:0000256" key="6">
    <source>
        <dbReference type="ARBA" id="ARBA00023136"/>
    </source>
</evidence>
<feature type="transmembrane region" description="Helical" evidence="8">
    <location>
        <begin position="347"/>
        <end position="367"/>
    </location>
</feature>
<keyword evidence="5 8" id="KW-1133">Transmembrane helix</keyword>
<evidence type="ECO:0000313" key="10">
    <source>
        <dbReference type="Proteomes" id="UP001056708"/>
    </source>
</evidence>
<feature type="transmembrane region" description="Helical" evidence="8">
    <location>
        <begin position="6"/>
        <end position="22"/>
    </location>
</feature>
<accession>A0ABY5AWZ6</accession>
<keyword evidence="3 7" id="KW-1003">Cell membrane</keyword>
<evidence type="ECO:0000256" key="5">
    <source>
        <dbReference type="ARBA" id="ARBA00022989"/>
    </source>
</evidence>
<comment type="similarity">
    <text evidence="2 7">Belongs to the membrane-bound acyltransferase family.</text>
</comment>
<evidence type="ECO:0000256" key="7">
    <source>
        <dbReference type="PIRNR" id="PIRNR016636"/>
    </source>
</evidence>
<evidence type="ECO:0000256" key="8">
    <source>
        <dbReference type="SAM" id="Phobius"/>
    </source>
</evidence>
<keyword evidence="10" id="KW-1185">Reference proteome</keyword>
<keyword evidence="4 8" id="KW-0812">Transmembrane</keyword>
<keyword evidence="7" id="KW-0012">Acyltransferase</keyword>
<comment type="subcellular location">
    <subcellularLocation>
        <location evidence="1">Cell membrane</location>
        <topology evidence="1">Multi-pass membrane protein</topology>
    </subcellularLocation>
</comment>
<feature type="transmembrane region" description="Helical" evidence="8">
    <location>
        <begin position="478"/>
        <end position="495"/>
    </location>
</feature>
<sequence>MTFVSILYGLFLLSTVILYWGIPNRRFRLGLILTASVIFYGSIQLQSLPFLLLMAWGTFALGQPLSETTPTQPTDQTKTLSNEAWTKLERRWQERRRWLLTAGIALNVVILVGFKYAPFLFPDLGRDGPVLAPWLDPYFVMPLGISFFSFECIAYLIDVFRGAPPSQNFFEFAAYKFYFPKLISGPITRFHQWFEQWQLQHPLKIEQVTDGLWLIASGAIKKGLLADNLAIFVNLCFENTQRAGSVDLQLAVIAYGLQLYLDFSGYVDMARGSALLLGWTLPENFNFPYISTSIADFWRRWHITLGSWLRNYLYFPLGGSRRGLLRTCMNLMVVMLLAGLWHGSATAGMNPAGFVVWGAIHGAGLVIHRLNDSLSQRWQGLTALWQSIPGVVLAWLLTQGMVFFSWIFFRLPDLQVSGWVVRHLWGHSRDSQFLDLVYLETVGWMPEQLAIAFLGIFAAMFLAHFFRHILNVQLNWHVKIALVPICWYAVLLFAPEDSLPYIYFDF</sequence>
<reference evidence="9" key="1">
    <citation type="submission" date="2022-06" db="EMBL/GenBank/DDBJ databases">
        <title>Genome sequence of Phormidium yuhuli AB48 isolated from an industrial photobioreactor environment.</title>
        <authorList>
            <person name="Qiu Y."/>
            <person name="Noonan A.J.C."/>
            <person name="Dofher K."/>
            <person name="Koch M."/>
            <person name="Kieft B."/>
            <person name="Lin X."/>
            <person name="Ziels R.M."/>
            <person name="Hallam S.J."/>
        </authorList>
    </citation>
    <scope>NUCLEOTIDE SEQUENCE</scope>
    <source>
        <strain evidence="9">AB48</strain>
    </source>
</reference>
<dbReference type="EMBL" id="CP098611">
    <property type="protein sequence ID" value="USR92598.1"/>
    <property type="molecule type" value="Genomic_DNA"/>
</dbReference>
<dbReference type="InterPro" id="IPR024194">
    <property type="entry name" value="Ac/AlaTfrase_AlgI/DltB"/>
</dbReference>
<dbReference type="InterPro" id="IPR028362">
    <property type="entry name" value="AlgI"/>
</dbReference>
<keyword evidence="7" id="KW-0808">Transferase</keyword>
<evidence type="ECO:0000313" key="9">
    <source>
        <dbReference type="EMBL" id="USR92598.1"/>
    </source>
</evidence>
<organism evidence="9 10">
    <name type="scientific">Phormidium yuhuli AB48</name>
    <dbReference type="NCBI Taxonomy" id="2940671"/>
    <lineage>
        <taxon>Bacteria</taxon>
        <taxon>Bacillati</taxon>
        <taxon>Cyanobacteriota</taxon>
        <taxon>Cyanophyceae</taxon>
        <taxon>Oscillatoriophycideae</taxon>
        <taxon>Oscillatoriales</taxon>
        <taxon>Oscillatoriaceae</taxon>
        <taxon>Phormidium</taxon>
        <taxon>Phormidium yuhuli</taxon>
    </lineage>
</organism>
<protein>
    <submittedName>
        <fullName evidence="9">MBOAT family protein</fullName>
    </submittedName>
</protein>
<evidence type="ECO:0000256" key="1">
    <source>
        <dbReference type="ARBA" id="ARBA00004651"/>
    </source>
</evidence>
<keyword evidence="6 7" id="KW-0472">Membrane</keyword>
<feature type="transmembrane region" description="Helical" evidence="8">
    <location>
        <begin position="323"/>
        <end position="341"/>
    </location>
</feature>
<dbReference type="PIRSF" id="PIRSF016636">
    <property type="entry name" value="AlgI_DltB"/>
    <property type="match status" value="1"/>
</dbReference>
<dbReference type="Proteomes" id="UP001056708">
    <property type="component" value="Chromosome"/>
</dbReference>
<feature type="transmembrane region" description="Helical" evidence="8">
    <location>
        <begin position="388"/>
        <end position="409"/>
    </location>
</feature>
<dbReference type="InterPro" id="IPR051085">
    <property type="entry name" value="MB_O-acyltransferase"/>
</dbReference>
<feature type="transmembrane region" description="Helical" evidence="8">
    <location>
        <begin position="449"/>
        <end position="466"/>
    </location>
</feature>
<dbReference type="PIRSF" id="PIRSF500217">
    <property type="entry name" value="AlgI"/>
    <property type="match status" value="1"/>
</dbReference>
<name>A0ABY5AWZ6_9CYAN</name>
<feature type="transmembrane region" description="Helical" evidence="8">
    <location>
        <begin position="98"/>
        <end position="117"/>
    </location>
</feature>
<dbReference type="PANTHER" id="PTHR13285:SF18">
    <property type="entry name" value="PROTEIN-CYSTEINE N-PALMITOYLTRANSFERASE RASP"/>
    <property type="match status" value="1"/>
</dbReference>
<proteinExistence type="inferred from homology"/>
<evidence type="ECO:0000256" key="2">
    <source>
        <dbReference type="ARBA" id="ARBA00010323"/>
    </source>
</evidence>
<gene>
    <name evidence="9" type="ORF">NEA10_07735</name>
</gene>
<evidence type="ECO:0000256" key="3">
    <source>
        <dbReference type="ARBA" id="ARBA00022475"/>
    </source>
</evidence>
<dbReference type="InterPro" id="IPR004299">
    <property type="entry name" value="MBOAT_fam"/>
</dbReference>
<dbReference type="Pfam" id="PF03062">
    <property type="entry name" value="MBOAT"/>
    <property type="match status" value="1"/>
</dbReference>
<dbReference type="PANTHER" id="PTHR13285">
    <property type="entry name" value="ACYLTRANSFERASE"/>
    <property type="match status" value="1"/>
</dbReference>
<feature type="transmembrane region" description="Helical" evidence="8">
    <location>
        <begin position="137"/>
        <end position="157"/>
    </location>
</feature>
<evidence type="ECO:0000256" key="4">
    <source>
        <dbReference type="ARBA" id="ARBA00022692"/>
    </source>
</evidence>